<organism evidence="1 2">
    <name type="scientific">Chelydra serpentina</name>
    <name type="common">Snapping turtle</name>
    <name type="synonym">Testudo serpentina</name>
    <dbReference type="NCBI Taxonomy" id="8475"/>
    <lineage>
        <taxon>Eukaryota</taxon>
        <taxon>Metazoa</taxon>
        <taxon>Chordata</taxon>
        <taxon>Craniata</taxon>
        <taxon>Vertebrata</taxon>
        <taxon>Euteleostomi</taxon>
        <taxon>Archelosauria</taxon>
        <taxon>Testudinata</taxon>
        <taxon>Testudines</taxon>
        <taxon>Cryptodira</taxon>
        <taxon>Durocryptodira</taxon>
        <taxon>Americhelydia</taxon>
        <taxon>Chelydroidea</taxon>
        <taxon>Chelydridae</taxon>
        <taxon>Chelydra</taxon>
    </lineage>
</organism>
<dbReference type="EMBL" id="JAHGAV010000120">
    <property type="protein sequence ID" value="KAG6931475.1"/>
    <property type="molecule type" value="Genomic_DNA"/>
</dbReference>
<proteinExistence type="predicted"/>
<dbReference type="OrthoDB" id="9950208at2759"/>
<name>A0A8T1SSD5_CHESE</name>
<keyword evidence="2" id="KW-1185">Reference proteome</keyword>
<gene>
    <name evidence="1" type="primary">BCL2L15</name>
    <name evidence="1" type="ORF">G0U57_001674</name>
</gene>
<protein>
    <submittedName>
        <fullName evidence="1">BCL2 like 15</fullName>
    </submittedName>
</protein>
<dbReference type="Proteomes" id="UP000765507">
    <property type="component" value="Unassembled WGS sequence"/>
</dbReference>
<evidence type="ECO:0000313" key="1">
    <source>
        <dbReference type="EMBL" id="KAG6931475.1"/>
    </source>
</evidence>
<comment type="caution">
    <text evidence="1">The sequence shown here is derived from an EMBL/GenBank/DDBJ whole genome shotgun (WGS) entry which is preliminary data.</text>
</comment>
<sequence>MKSPRTFEEQTECIVEALLSDLLGEDEWTFRSLETDSFESRAGKVIWDQISGGRQEAFLAEDSRTSTLCKSRSV</sequence>
<evidence type="ECO:0000313" key="2">
    <source>
        <dbReference type="Proteomes" id="UP000765507"/>
    </source>
</evidence>
<reference evidence="1 2" key="1">
    <citation type="journal article" date="2020" name="G3 (Bethesda)">
        <title>Draft Genome of the Common Snapping Turtle, Chelydra serpentina, a Model for Phenotypic Plasticity in Reptiles.</title>
        <authorList>
            <person name="Das D."/>
            <person name="Singh S.K."/>
            <person name="Bierstedt J."/>
            <person name="Erickson A."/>
            <person name="Galli G.L.J."/>
            <person name="Crossley D.A. 2nd"/>
            <person name="Rhen T."/>
        </authorList>
    </citation>
    <scope>NUCLEOTIDE SEQUENCE [LARGE SCALE GENOMIC DNA]</scope>
    <source>
        <strain evidence="1">KW</strain>
    </source>
</reference>
<feature type="non-terminal residue" evidence="1">
    <location>
        <position position="74"/>
    </location>
</feature>
<accession>A0A8T1SSD5</accession>
<dbReference type="AlphaFoldDB" id="A0A8T1SSD5"/>